<proteinExistence type="predicted"/>
<feature type="region of interest" description="Disordered" evidence="1">
    <location>
        <begin position="168"/>
        <end position="192"/>
    </location>
</feature>
<evidence type="ECO:0000313" key="2">
    <source>
        <dbReference type="EMBL" id="KAJ7410459.1"/>
    </source>
</evidence>
<reference evidence="2" key="1">
    <citation type="submission" date="2019-10" db="EMBL/GenBank/DDBJ databases">
        <authorList>
            <person name="Soares A.E.R."/>
            <person name="Aleixo A."/>
            <person name="Schneider P."/>
            <person name="Miyaki C.Y."/>
            <person name="Schneider M.P."/>
            <person name="Mello C."/>
            <person name="Vasconcelos A.T.R."/>
        </authorList>
    </citation>
    <scope>NUCLEOTIDE SEQUENCE</scope>
    <source>
        <tissue evidence="2">Muscle</tissue>
    </source>
</reference>
<evidence type="ECO:0000256" key="1">
    <source>
        <dbReference type="SAM" id="MobiDB-lite"/>
    </source>
</evidence>
<dbReference type="Proteomes" id="UP001145742">
    <property type="component" value="Unassembled WGS sequence"/>
</dbReference>
<protein>
    <submittedName>
        <fullName evidence="2">Uncharacterized protein</fullName>
    </submittedName>
</protein>
<evidence type="ECO:0000313" key="3">
    <source>
        <dbReference type="Proteomes" id="UP001145742"/>
    </source>
</evidence>
<keyword evidence="3" id="KW-1185">Reference proteome</keyword>
<gene>
    <name evidence="2" type="ORF">WISP_108095</name>
</gene>
<sequence length="192" mass="20937">MKWAQFLLPIFPATDQGRLVTPRRASGGKTNLGWGRCEGQEPAEFAPRTPNLGSPGLRRAAWMRICGRSDPKAAQRMDLPALLARLVEVQSSERGMASVDRNVGPLHSSAVPVCTSLGARGPTCLLAALHFTLRSRKGFHFTPGIGEFRSHRDCNAFLRSAETRLSQPIVSSKESRNGHWHSRSGGEGDPAR</sequence>
<comment type="caution">
    <text evidence="2">The sequence shown here is derived from an EMBL/GenBank/DDBJ whole genome shotgun (WGS) entry which is preliminary data.</text>
</comment>
<dbReference type="EMBL" id="WHWB01034405">
    <property type="protein sequence ID" value="KAJ7410459.1"/>
    <property type="molecule type" value="Genomic_DNA"/>
</dbReference>
<accession>A0ABQ9D1Q3</accession>
<name>A0ABQ9D1Q3_9PASS</name>
<organism evidence="2 3">
    <name type="scientific">Willisornis vidua</name>
    <name type="common">Xingu scale-backed antbird</name>
    <dbReference type="NCBI Taxonomy" id="1566151"/>
    <lineage>
        <taxon>Eukaryota</taxon>
        <taxon>Metazoa</taxon>
        <taxon>Chordata</taxon>
        <taxon>Craniata</taxon>
        <taxon>Vertebrata</taxon>
        <taxon>Euteleostomi</taxon>
        <taxon>Archelosauria</taxon>
        <taxon>Archosauria</taxon>
        <taxon>Dinosauria</taxon>
        <taxon>Saurischia</taxon>
        <taxon>Theropoda</taxon>
        <taxon>Coelurosauria</taxon>
        <taxon>Aves</taxon>
        <taxon>Neognathae</taxon>
        <taxon>Neoaves</taxon>
        <taxon>Telluraves</taxon>
        <taxon>Australaves</taxon>
        <taxon>Passeriformes</taxon>
        <taxon>Thamnophilidae</taxon>
        <taxon>Willisornis</taxon>
    </lineage>
</organism>